<dbReference type="RefSeq" id="WP_129891329.1">
    <property type="nucleotide sequence ID" value="NZ_CP035758.1"/>
</dbReference>
<organism evidence="12 13">
    <name type="scientific">Ktedonosporobacter rubrisoli</name>
    <dbReference type="NCBI Taxonomy" id="2509675"/>
    <lineage>
        <taxon>Bacteria</taxon>
        <taxon>Bacillati</taxon>
        <taxon>Chloroflexota</taxon>
        <taxon>Ktedonobacteria</taxon>
        <taxon>Ktedonobacterales</taxon>
        <taxon>Ktedonosporobacteraceae</taxon>
        <taxon>Ktedonosporobacter</taxon>
    </lineage>
</organism>
<feature type="transmembrane region" description="Helical" evidence="10">
    <location>
        <begin position="92"/>
        <end position="118"/>
    </location>
</feature>
<gene>
    <name evidence="12" type="ORF">EPA93_31515</name>
</gene>
<feature type="transmembrane region" description="Helical" evidence="10">
    <location>
        <begin position="36"/>
        <end position="55"/>
    </location>
</feature>
<feature type="domain" description="Glycosyltransferase RgtA/B/C/D-like" evidence="11">
    <location>
        <begin position="74"/>
        <end position="200"/>
    </location>
</feature>
<evidence type="ECO:0000256" key="5">
    <source>
        <dbReference type="ARBA" id="ARBA00022679"/>
    </source>
</evidence>
<keyword evidence="3" id="KW-0337">GPI-anchor biosynthesis</keyword>
<feature type="transmembrane region" description="Helical" evidence="10">
    <location>
        <begin position="294"/>
        <end position="311"/>
    </location>
</feature>
<evidence type="ECO:0000313" key="12">
    <source>
        <dbReference type="EMBL" id="QBD80264.1"/>
    </source>
</evidence>
<dbReference type="PANTHER" id="PTHR12468">
    <property type="entry name" value="GPI MANNOSYLTRANSFERASE 2"/>
    <property type="match status" value="1"/>
</dbReference>
<evidence type="ECO:0000256" key="9">
    <source>
        <dbReference type="ARBA" id="ARBA00023136"/>
    </source>
</evidence>
<keyword evidence="13" id="KW-1185">Reference proteome</keyword>
<sequence>MGWSRLLVNNPELTISPHGLRVHECLRDVGLCMNSWLQFDATHFLGIAYYGYGGYRMDMAGYHLHHPYTAAFFPLYPLLIHGFGLLFGGSFIAHYIASLLISNLSFFIASILLYRLVCNDFGDVIARRSLFFLAFHPFAVFFFLGYSESLFLMFCLGSLCFLRRGRPLDWWLAGLCGAGAILTRGTGIILLLLFSVAFLKHFWVELRAWFEHKQSIFKEGRWRAMLNALLPMTFIPLALGLYMLYLWINWQDPWLFSHGEEHIWGRHITWPWMGTFEAIYNLLFTTHGCDARNLTDLIFTIGPLAIIIAGWKRLPLDYLIFALAVALFSLLYPWPGHALASAPRFLLIMFPVGVMLALWSARSMARRAFEVIWLTFFVLNTLLFVLWNWVA</sequence>
<dbReference type="Proteomes" id="UP000290365">
    <property type="component" value="Chromosome"/>
</dbReference>
<feature type="transmembrane region" description="Helical" evidence="10">
    <location>
        <begin position="171"/>
        <end position="203"/>
    </location>
</feature>
<keyword evidence="8 10" id="KW-1133">Transmembrane helix</keyword>
<dbReference type="KEGG" id="kbs:EPA93_31515"/>
<evidence type="ECO:0000256" key="2">
    <source>
        <dbReference type="ARBA" id="ARBA00004687"/>
    </source>
</evidence>
<feature type="transmembrane region" description="Helical" evidence="10">
    <location>
        <begin position="318"/>
        <end position="335"/>
    </location>
</feature>
<comment type="subcellular location">
    <subcellularLocation>
        <location evidence="1">Endoplasmic reticulum membrane</location>
        <topology evidence="1">Multi-pass membrane protein</topology>
    </subcellularLocation>
</comment>
<feature type="transmembrane region" description="Helical" evidence="10">
    <location>
        <begin position="341"/>
        <end position="359"/>
    </location>
</feature>
<dbReference type="GO" id="GO:0031501">
    <property type="term" value="C:mannosyltransferase complex"/>
    <property type="evidence" value="ECO:0007669"/>
    <property type="project" value="TreeGrafter"/>
</dbReference>
<evidence type="ECO:0000256" key="6">
    <source>
        <dbReference type="ARBA" id="ARBA00022692"/>
    </source>
</evidence>
<dbReference type="PANTHER" id="PTHR12468:SF2">
    <property type="entry name" value="GPI MANNOSYLTRANSFERASE 2"/>
    <property type="match status" value="1"/>
</dbReference>
<evidence type="ECO:0000256" key="8">
    <source>
        <dbReference type="ARBA" id="ARBA00022989"/>
    </source>
</evidence>
<feature type="transmembrane region" description="Helical" evidence="10">
    <location>
        <begin position="224"/>
        <end position="248"/>
    </location>
</feature>
<dbReference type="UniPathway" id="UPA00196"/>
<evidence type="ECO:0000256" key="7">
    <source>
        <dbReference type="ARBA" id="ARBA00022824"/>
    </source>
</evidence>
<evidence type="ECO:0000259" key="11">
    <source>
        <dbReference type="Pfam" id="PF13231"/>
    </source>
</evidence>
<evidence type="ECO:0000256" key="10">
    <source>
        <dbReference type="SAM" id="Phobius"/>
    </source>
</evidence>
<evidence type="ECO:0000256" key="4">
    <source>
        <dbReference type="ARBA" id="ARBA00022676"/>
    </source>
</evidence>
<dbReference type="GO" id="GO:0004376">
    <property type="term" value="F:GPI mannosyltransferase activity"/>
    <property type="evidence" value="ECO:0007669"/>
    <property type="project" value="InterPro"/>
</dbReference>
<dbReference type="Pfam" id="PF13231">
    <property type="entry name" value="PMT_2"/>
    <property type="match status" value="1"/>
</dbReference>
<dbReference type="GO" id="GO:0006506">
    <property type="term" value="P:GPI anchor biosynthetic process"/>
    <property type="evidence" value="ECO:0007669"/>
    <property type="project" value="UniProtKB-UniPathway"/>
</dbReference>
<evidence type="ECO:0000256" key="3">
    <source>
        <dbReference type="ARBA" id="ARBA00022502"/>
    </source>
</evidence>
<keyword evidence="7" id="KW-0256">Endoplasmic reticulum</keyword>
<feature type="transmembrane region" description="Helical" evidence="10">
    <location>
        <begin position="67"/>
        <end position="86"/>
    </location>
</feature>
<keyword evidence="5" id="KW-0808">Transferase</keyword>
<evidence type="ECO:0000313" key="13">
    <source>
        <dbReference type="Proteomes" id="UP000290365"/>
    </source>
</evidence>
<name>A0A4P6JXB0_KTERU</name>
<keyword evidence="6 10" id="KW-0812">Transmembrane</keyword>
<dbReference type="AlphaFoldDB" id="A0A4P6JXB0"/>
<accession>A0A4P6JXB0</accession>
<dbReference type="InterPro" id="IPR038731">
    <property type="entry name" value="RgtA/B/C-like"/>
</dbReference>
<dbReference type="OrthoDB" id="149637at2"/>
<dbReference type="GO" id="GO:0000009">
    <property type="term" value="F:alpha-1,6-mannosyltransferase activity"/>
    <property type="evidence" value="ECO:0007669"/>
    <property type="project" value="InterPro"/>
</dbReference>
<keyword evidence="9 10" id="KW-0472">Membrane</keyword>
<comment type="pathway">
    <text evidence="2">Glycolipid biosynthesis; glycosylphosphatidylinositol-anchor biosynthesis.</text>
</comment>
<reference evidence="12 13" key="1">
    <citation type="submission" date="2019-01" db="EMBL/GenBank/DDBJ databases">
        <title>Ktedonosporobacter rubrisoli SCAWS-G2.</title>
        <authorList>
            <person name="Huang Y."/>
            <person name="Yan B."/>
        </authorList>
    </citation>
    <scope>NUCLEOTIDE SEQUENCE [LARGE SCALE GENOMIC DNA]</scope>
    <source>
        <strain evidence="12 13">SCAWS-G2</strain>
    </source>
</reference>
<keyword evidence="4" id="KW-0328">Glycosyltransferase</keyword>
<evidence type="ECO:0000256" key="1">
    <source>
        <dbReference type="ARBA" id="ARBA00004477"/>
    </source>
</evidence>
<feature type="transmembrane region" description="Helical" evidence="10">
    <location>
        <begin position="371"/>
        <end position="390"/>
    </location>
</feature>
<dbReference type="EMBL" id="CP035758">
    <property type="protein sequence ID" value="QBD80264.1"/>
    <property type="molecule type" value="Genomic_DNA"/>
</dbReference>
<dbReference type="InterPro" id="IPR007315">
    <property type="entry name" value="PIG-V/Gpi18"/>
</dbReference>
<dbReference type="GO" id="GO:0016020">
    <property type="term" value="C:membrane"/>
    <property type="evidence" value="ECO:0007669"/>
    <property type="project" value="GOC"/>
</dbReference>
<proteinExistence type="predicted"/>
<feature type="transmembrane region" description="Helical" evidence="10">
    <location>
        <begin position="130"/>
        <end position="159"/>
    </location>
</feature>
<protein>
    <recommendedName>
        <fullName evidence="11">Glycosyltransferase RgtA/B/C/D-like domain-containing protein</fullName>
    </recommendedName>
</protein>